<feature type="region of interest" description="Disordered" evidence="7">
    <location>
        <begin position="581"/>
        <end position="602"/>
    </location>
</feature>
<accession>A0A815I4L7</accession>
<dbReference type="PANTHER" id="PTHR48182">
    <property type="entry name" value="PROTEIN SERAC1"/>
    <property type="match status" value="1"/>
</dbReference>
<evidence type="ECO:0000256" key="8">
    <source>
        <dbReference type="SAM" id="Phobius"/>
    </source>
</evidence>
<dbReference type="Proteomes" id="UP000681722">
    <property type="component" value="Unassembled WGS sequence"/>
</dbReference>
<sequence>MNRRRFIRLKRRTLIALGTSTAGVIGLAGFIHHFKPTKSREAIKPENGETTTNDYSIESIESKLKLNDSLLKNKKDQYITAPDEFVSPLIVAKYRQALHYITQTRSKNFHIRERGLTHLALLDDLPDFCYQLIGQMLDRNVVISLARTNHANSNLFLHGVPYIFSLKKEETTASVKNVDDDDVLLNTIGDFLDKLKRYKIDTLSKYYLDSLNDYLNDIKSQTVFDLVQHFEPEHADTSTRAIKRYRSNLELYYTFLYALRGYCDRYPMEVIKNDGLGILRYLYEKRKDNVPFVRFICKLLILLSREKQTHEYFHAVGWIKILNEMSLNSTNIIYALLSSTILANLDRPASLIPPTSLSISKVDGREQSLEQVHEPKITKSELSKAENKSQNVRETVFEQDKSSTKTTESENDSFIGNFLRRFWYKQLPVSDEVETPDIIDDKRSDKEGFVSDIDTSHTTSAQNDVVKKEKEWWPKFKRKSKEKEEQPSSPEEPIKKTSKEELIDTQELPSWIQDQVYGDKLILMSPTMYDLCRLENHDRWHHEPMVDVVFIHGIQGSAFKTWRQELPDESIKKESKQVLKEVNVDKSEEEAQDIEEKMSPTTSKPFPLIVKKKVSDEASVEDNETDDVDETVDNEEQQQQSSIECNDNEKNRSKNNVPKSIVDNIKERLTGLHSQQEHSLCWPKDWLGKDLPSKNVRIVAVDYESTVSEWQMRSLPREIIRRSMKDKAQEIAEQLKQAGVGKRPIIWVAHSMGGLITKYVIGNEQNEELRSNTRACVFYSVPHFGAELASWGVRNKFLVRPTVEIEDLQPNSKNLLELHERFLNVLKQHQNIKILSFAENEKTVFSYRYQTIVVPAQSSQIDIGPFYVLNKNHVYICKPSNKEVIEYQELLDLIRSIYFERLQELKSDNKRTSENFLNYYYHVQNDLY</sequence>
<reference evidence="9" key="1">
    <citation type="submission" date="2021-02" db="EMBL/GenBank/DDBJ databases">
        <authorList>
            <person name="Nowell W R."/>
        </authorList>
    </citation>
    <scope>NUCLEOTIDE SEQUENCE</scope>
</reference>
<dbReference type="Gene3D" id="3.40.50.1820">
    <property type="entry name" value="alpha/beta hydrolase"/>
    <property type="match status" value="1"/>
</dbReference>
<comment type="caution">
    <text evidence="9">The sequence shown here is derived from an EMBL/GenBank/DDBJ whole genome shotgun (WGS) entry which is preliminary data.</text>
</comment>
<evidence type="ECO:0000256" key="5">
    <source>
        <dbReference type="ARBA" id="ARBA00023128"/>
    </source>
</evidence>
<dbReference type="AlphaFoldDB" id="A0A815I4L7"/>
<name>A0A815I4L7_9BILA</name>
<dbReference type="InterPro" id="IPR052374">
    <property type="entry name" value="SERAC1"/>
</dbReference>
<feature type="compositionally biased region" description="Basic and acidic residues" evidence="7">
    <location>
        <begin position="481"/>
        <end position="501"/>
    </location>
</feature>
<keyword evidence="5" id="KW-0496">Mitochondrion</keyword>
<feature type="compositionally biased region" description="Acidic residues" evidence="7">
    <location>
        <begin position="618"/>
        <end position="636"/>
    </location>
</feature>
<dbReference type="InterPro" id="IPR029058">
    <property type="entry name" value="AB_hydrolase_fold"/>
</dbReference>
<keyword evidence="4" id="KW-0256">Endoplasmic reticulum</keyword>
<feature type="region of interest" description="Disordered" evidence="7">
    <location>
        <begin position="370"/>
        <end position="410"/>
    </location>
</feature>
<evidence type="ECO:0000313" key="9">
    <source>
        <dbReference type="EMBL" id="CAF1360673.1"/>
    </source>
</evidence>
<feature type="compositionally biased region" description="Basic and acidic residues" evidence="7">
    <location>
        <begin position="370"/>
        <end position="387"/>
    </location>
</feature>
<evidence type="ECO:0000256" key="4">
    <source>
        <dbReference type="ARBA" id="ARBA00022824"/>
    </source>
</evidence>
<organism evidence="9 11">
    <name type="scientific">Didymodactylos carnosus</name>
    <dbReference type="NCBI Taxonomy" id="1234261"/>
    <lineage>
        <taxon>Eukaryota</taxon>
        <taxon>Metazoa</taxon>
        <taxon>Spiralia</taxon>
        <taxon>Gnathifera</taxon>
        <taxon>Rotifera</taxon>
        <taxon>Eurotatoria</taxon>
        <taxon>Bdelloidea</taxon>
        <taxon>Philodinida</taxon>
        <taxon>Philodinidae</taxon>
        <taxon>Didymodactylos</taxon>
    </lineage>
</organism>
<evidence type="ECO:0008006" key="12">
    <source>
        <dbReference type="Google" id="ProtNLM"/>
    </source>
</evidence>
<dbReference type="EMBL" id="CAJOBC010069807">
    <property type="protein sequence ID" value="CAF4238598.1"/>
    <property type="molecule type" value="Genomic_DNA"/>
</dbReference>
<feature type="region of interest" description="Disordered" evidence="7">
    <location>
        <begin position="477"/>
        <end position="501"/>
    </location>
</feature>
<dbReference type="EMBL" id="CAJNOQ010015396">
    <property type="protein sequence ID" value="CAF1360673.1"/>
    <property type="molecule type" value="Genomic_DNA"/>
</dbReference>
<comment type="subcellular location">
    <subcellularLocation>
        <location evidence="2">Endoplasmic reticulum</location>
    </subcellularLocation>
    <subcellularLocation>
        <location evidence="3">Membrane</location>
    </subcellularLocation>
    <subcellularLocation>
        <location evidence="1">Mitochondrion</location>
    </subcellularLocation>
</comment>
<protein>
    <recommendedName>
        <fullName evidence="12">Protein SERAC1</fullName>
    </recommendedName>
</protein>
<evidence type="ECO:0000313" key="11">
    <source>
        <dbReference type="Proteomes" id="UP000663829"/>
    </source>
</evidence>
<keyword evidence="8" id="KW-0812">Transmembrane</keyword>
<dbReference type="SUPFAM" id="SSF53474">
    <property type="entry name" value="alpha/beta-Hydrolases"/>
    <property type="match status" value="1"/>
</dbReference>
<evidence type="ECO:0000256" key="2">
    <source>
        <dbReference type="ARBA" id="ARBA00004240"/>
    </source>
</evidence>
<dbReference type="OrthoDB" id="5086500at2759"/>
<dbReference type="PANTHER" id="PTHR48182:SF2">
    <property type="entry name" value="PROTEIN SERAC1"/>
    <property type="match status" value="1"/>
</dbReference>
<dbReference type="GO" id="GO:0005783">
    <property type="term" value="C:endoplasmic reticulum"/>
    <property type="evidence" value="ECO:0007669"/>
    <property type="project" value="UniProtKB-SubCell"/>
</dbReference>
<gene>
    <name evidence="9" type="ORF">GPM918_LOCUS31362</name>
    <name evidence="10" type="ORF">SRO942_LOCUS32001</name>
</gene>
<keyword evidence="8" id="KW-1133">Transmembrane helix</keyword>
<keyword evidence="11" id="KW-1185">Reference proteome</keyword>
<evidence type="ECO:0000313" key="10">
    <source>
        <dbReference type="EMBL" id="CAF4238598.1"/>
    </source>
</evidence>
<dbReference type="Proteomes" id="UP000663829">
    <property type="component" value="Unassembled WGS sequence"/>
</dbReference>
<proteinExistence type="predicted"/>
<evidence type="ECO:0000256" key="6">
    <source>
        <dbReference type="ARBA" id="ARBA00023136"/>
    </source>
</evidence>
<evidence type="ECO:0000256" key="3">
    <source>
        <dbReference type="ARBA" id="ARBA00004370"/>
    </source>
</evidence>
<feature type="region of interest" description="Disordered" evidence="7">
    <location>
        <begin position="614"/>
        <end position="658"/>
    </location>
</feature>
<evidence type="ECO:0000256" key="1">
    <source>
        <dbReference type="ARBA" id="ARBA00004173"/>
    </source>
</evidence>
<dbReference type="GO" id="GO:0005739">
    <property type="term" value="C:mitochondrion"/>
    <property type="evidence" value="ECO:0007669"/>
    <property type="project" value="UniProtKB-SubCell"/>
</dbReference>
<keyword evidence="6 8" id="KW-0472">Membrane</keyword>
<feature type="transmembrane region" description="Helical" evidence="8">
    <location>
        <begin position="12"/>
        <end position="34"/>
    </location>
</feature>
<dbReference type="GO" id="GO:0016020">
    <property type="term" value="C:membrane"/>
    <property type="evidence" value="ECO:0007669"/>
    <property type="project" value="UniProtKB-SubCell"/>
</dbReference>
<evidence type="ECO:0000256" key="7">
    <source>
        <dbReference type="SAM" id="MobiDB-lite"/>
    </source>
</evidence>